<protein>
    <submittedName>
        <fullName evidence="1">Uncharacterized protein</fullName>
    </submittedName>
</protein>
<gene>
    <name evidence="1" type="ORF">D3Z39_08295</name>
</gene>
<organism evidence="1 2">
    <name type="scientific">Anaerotruncus colihominis</name>
    <dbReference type="NCBI Taxonomy" id="169435"/>
    <lineage>
        <taxon>Bacteria</taxon>
        <taxon>Bacillati</taxon>
        <taxon>Bacillota</taxon>
        <taxon>Clostridia</taxon>
        <taxon>Eubacteriales</taxon>
        <taxon>Oscillospiraceae</taxon>
        <taxon>Anaerotruncus</taxon>
    </lineage>
</organism>
<evidence type="ECO:0000313" key="2">
    <source>
        <dbReference type="Proteomes" id="UP000446348"/>
    </source>
</evidence>
<dbReference type="AlphaFoldDB" id="A0A845RH29"/>
<reference evidence="1 2" key="1">
    <citation type="submission" date="2018-08" db="EMBL/GenBank/DDBJ databases">
        <title>Murine metabolic-syndrome-specific gut microbial biobank.</title>
        <authorList>
            <person name="Liu C."/>
        </authorList>
    </citation>
    <scope>NUCLEOTIDE SEQUENCE [LARGE SCALE GENOMIC DNA]</scope>
    <source>
        <strain evidence="1 2">X69</strain>
    </source>
</reference>
<sequence length="98" mass="10776">MILYLECRSYGIALDIPTTRDEAASKIFSLIAGFEDEPAEISISGVNSPIPNLYPYVQHADLESGADLEKLNTLDARINGMTQEEQHLFSGALELECT</sequence>
<proteinExistence type="predicted"/>
<comment type="caution">
    <text evidence="1">The sequence shown here is derived from an EMBL/GenBank/DDBJ whole genome shotgun (WGS) entry which is preliminary data.</text>
</comment>
<accession>A0A845RH29</accession>
<feature type="non-terminal residue" evidence="1">
    <location>
        <position position="98"/>
    </location>
</feature>
<dbReference type="EMBL" id="QXWZ01000012">
    <property type="protein sequence ID" value="NBI78869.1"/>
    <property type="molecule type" value="Genomic_DNA"/>
</dbReference>
<evidence type="ECO:0000313" key="1">
    <source>
        <dbReference type="EMBL" id="NBI78869.1"/>
    </source>
</evidence>
<dbReference type="Proteomes" id="UP000446348">
    <property type="component" value="Unassembled WGS sequence"/>
</dbReference>
<name>A0A845RH29_9FIRM</name>